<evidence type="ECO:0000313" key="15">
    <source>
        <dbReference type="EMBL" id="NBH29563.1"/>
    </source>
</evidence>
<evidence type="ECO:0000256" key="4">
    <source>
        <dbReference type="ARBA" id="ARBA00022596"/>
    </source>
</evidence>
<evidence type="ECO:0000256" key="11">
    <source>
        <dbReference type="ARBA" id="ARBA00044773"/>
    </source>
</evidence>
<keyword evidence="8 12" id="KW-0472">Membrane</keyword>
<feature type="transmembrane region" description="Helical" evidence="12">
    <location>
        <begin position="117"/>
        <end position="142"/>
    </location>
</feature>
<keyword evidence="2 12" id="KW-0813">Transport</keyword>
<evidence type="ECO:0000259" key="13">
    <source>
        <dbReference type="PROSITE" id="PS50928"/>
    </source>
</evidence>
<evidence type="ECO:0000256" key="1">
    <source>
        <dbReference type="ARBA" id="ARBA00004651"/>
    </source>
</evidence>
<dbReference type="PANTHER" id="PTHR43386">
    <property type="entry name" value="OLIGOPEPTIDE TRANSPORT SYSTEM PERMEASE PROTEIN APPC"/>
    <property type="match status" value="1"/>
</dbReference>
<evidence type="ECO:0000313" key="17">
    <source>
        <dbReference type="Proteomes" id="UP000261016"/>
    </source>
</evidence>
<dbReference type="GO" id="GO:0015675">
    <property type="term" value="P:nickel cation transport"/>
    <property type="evidence" value="ECO:0007669"/>
    <property type="project" value="UniProtKB-KW"/>
</dbReference>
<keyword evidence="6 12" id="KW-1133">Transmembrane helix</keyword>
<sequence length="271" mass="30515">MKIKINRSNWIFYVFFIYILFIVIMQLFVNDDAATKVHLSQTFEPMSAQHLLGTDDYGRDLFTRLVVGARSTLFITVLTLIFTVIIGVPLGLLSGYKKGWIDTIIMRMIDIGLSIPEFVIMIALASFFHPSIWNLVIAITVIKWMNYARVTRGIVNTEMHQSYIRMAQLFKVPTLTILFKHLLPKVLPSILVLIIVDFGKIVLYISSLSFLGLGAQPPSPEWGAMLQAGRDFITSHPIMIIAPASVIAMTILIFNLTGDALRDRLLIGRGD</sequence>
<keyword evidence="7" id="KW-0921">Nickel transport</keyword>
<feature type="transmembrane region" description="Helical" evidence="12">
    <location>
        <begin position="73"/>
        <end position="96"/>
    </location>
</feature>
<dbReference type="GO" id="GO:0005886">
    <property type="term" value="C:plasma membrane"/>
    <property type="evidence" value="ECO:0007669"/>
    <property type="project" value="UniProtKB-SubCell"/>
</dbReference>
<name>A0A364UTS0_STAWA</name>
<dbReference type="PANTHER" id="PTHR43386:SF1">
    <property type="entry name" value="D,D-DIPEPTIDE TRANSPORT SYSTEM PERMEASE PROTEIN DDPC-RELATED"/>
    <property type="match status" value="1"/>
</dbReference>
<dbReference type="EMBL" id="JAANHJ010000001">
    <property type="protein sequence ID" value="MCG6225754.1"/>
    <property type="molecule type" value="Genomic_DNA"/>
</dbReference>
<keyword evidence="4" id="KW-0533">Nickel</keyword>
<keyword evidence="3" id="KW-1003">Cell membrane</keyword>
<evidence type="ECO:0000313" key="19">
    <source>
        <dbReference type="Proteomes" id="UP000814367"/>
    </source>
</evidence>
<dbReference type="InterPro" id="IPR050366">
    <property type="entry name" value="BP-dependent_transpt_permease"/>
</dbReference>
<dbReference type="InterPro" id="IPR053385">
    <property type="entry name" value="ABC_transport_permease"/>
</dbReference>
<dbReference type="InterPro" id="IPR000515">
    <property type="entry name" value="MetI-like"/>
</dbReference>
<keyword evidence="5 12" id="KW-0812">Transmembrane</keyword>
<evidence type="ECO:0000256" key="6">
    <source>
        <dbReference type="ARBA" id="ARBA00022989"/>
    </source>
</evidence>
<comment type="caution">
    <text evidence="16">The sequence shown here is derived from an EMBL/GenBank/DDBJ whole genome shotgun (WGS) entry which is preliminary data.</text>
</comment>
<comment type="subcellular location">
    <subcellularLocation>
        <location evidence="1 12">Cell membrane</location>
        <topology evidence="1 12">Multi-pass membrane protein</topology>
    </subcellularLocation>
</comment>
<dbReference type="EMBL" id="QXWP01000001">
    <property type="protein sequence ID" value="NBH29563.1"/>
    <property type="molecule type" value="Genomic_DNA"/>
</dbReference>
<evidence type="ECO:0000313" key="16">
    <source>
        <dbReference type="EMBL" id="RGM32671.1"/>
    </source>
</evidence>
<organism evidence="16 17">
    <name type="scientific">Staphylococcus warneri</name>
    <dbReference type="NCBI Taxonomy" id="1292"/>
    <lineage>
        <taxon>Bacteria</taxon>
        <taxon>Bacillati</taxon>
        <taxon>Bacillota</taxon>
        <taxon>Bacilli</taxon>
        <taxon>Bacillales</taxon>
        <taxon>Staphylococcaceae</taxon>
        <taxon>Staphylococcus</taxon>
    </lineage>
</organism>
<dbReference type="PROSITE" id="PS50928">
    <property type="entry name" value="ABC_TM1"/>
    <property type="match status" value="1"/>
</dbReference>
<dbReference type="NCBIfam" id="NF045474">
    <property type="entry name" value="Opp2C"/>
    <property type="match status" value="1"/>
</dbReference>
<reference evidence="14 19" key="3">
    <citation type="submission" date="2020-03" db="EMBL/GenBank/DDBJ databases">
        <title>Comparative genetics of Staphylococcus warneri persistents from caprine mastitis.</title>
        <authorList>
            <person name="Franca C.A."/>
            <person name="Rosa D.S."/>
            <person name="Silva A."/>
            <person name="Rodrigues D.L.N."/>
            <person name="Santos R.G."/>
            <person name="Castillo R.E.H."/>
            <person name="Moreira M.A.S."/>
            <person name="Lima M.C."/>
            <person name="Gouveia G.V."/>
            <person name="Gouveia J.J.S."/>
            <person name="Souza R.F.S."/>
            <person name="Bertram B."/>
            <person name="Azevedo V."/>
            <person name="Costa M."/>
        </authorList>
    </citation>
    <scope>NUCLEOTIDE SEQUENCE [LARGE SCALE GENOMIC DNA]</scope>
    <source>
        <strain evidence="14 19">Cap 9.2</strain>
    </source>
</reference>
<proteinExistence type="inferred from homology"/>
<dbReference type="SUPFAM" id="SSF161098">
    <property type="entry name" value="MetI-like"/>
    <property type="match status" value="1"/>
</dbReference>
<dbReference type="CDD" id="cd06261">
    <property type="entry name" value="TM_PBP2"/>
    <property type="match status" value="1"/>
</dbReference>
<dbReference type="Gene3D" id="1.10.3720.10">
    <property type="entry name" value="MetI-like"/>
    <property type="match status" value="1"/>
</dbReference>
<dbReference type="RefSeq" id="WP_019235899.1">
    <property type="nucleotide sequence ID" value="NZ_CABMFV010000001.1"/>
</dbReference>
<evidence type="ECO:0000313" key="14">
    <source>
        <dbReference type="EMBL" id="MCG6225754.1"/>
    </source>
</evidence>
<feature type="transmembrane region" description="Helical" evidence="12">
    <location>
        <begin position="233"/>
        <end position="256"/>
    </location>
</feature>
<evidence type="ECO:0000256" key="7">
    <source>
        <dbReference type="ARBA" id="ARBA00023112"/>
    </source>
</evidence>
<evidence type="ECO:0000256" key="8">
    <source>
        <dbReference type="ARBA" id="ARBA00023136"/>
    </source>
</evidence>
<dbReference type="AlphaFoldDB" id="A0A364UTS0"/>
<dbReference type="GeneID" id="58060172"/>
<dbReference type="Pfam" id="PF00528">
    <property type="entry name" value="BPD_transp_1"/>
    <property type="match status" value="1"/>
</dbReference>
<keyword evidence="7" id="KW-0406">Ion transport</keyword>
<dbReference type="Proteomes" id="UP000814367">
    <property type="component" value="Unassembled WGS sequence"/>
</dbReference>
<dbReference type="EMBL" id="QSTD01000001">
    <property type="protein sequence ID" value="RGM32671.1"/>
    <property type="molecule type" value="Genomic_DNA"/>
</dbReference>
<feature type="domain" description="ABC transmembrane type-1" evidence="13">
    <location>
        <begin position="69"/>
        <end position="258"/>
    </location>
</feature>
<evidence type="ECO:0000256" key="9">
    <source>
        <dbReference type="ARBA" id="ARBA00024202"/>
    </source>
</evidence>
<comment type="subunit">
    <text evidence="10">The complex is composed of two ATP-binding proteins (NikD and NikE), two transmembrane proteins (NikB and NikC) and a solute-binding protein (NikA).</text>
</comment>
<gene>
    <name evidence="15" type="ORF">D3Z30_01035</name>
    <name evidence="16" type="ORF">DXC19_03970</name>
    <name evidence="14" type="ORF">G8J23_07130</name>
</gene>
<dbReference type="InterPro" id="IPR035906">
    <property type="entry name" value="MetI-like_sf"/>
</dbReference>
<evidence type="ECO:0000256" key="5">
    <source>
        <dbReference type="ARBA" id="ARBA00022692"/>
    </source>
</evidence>
<reference evidence="16 17" key="1">
    <citation type="submission" date="2018-08" db="EMBL/GenBank/DDBJ databases">
        <title>A genome reference for cultivated species of the human gut microbiota.</title>
        <authorList>
            <person name="Zou Y."/>
            <person name="Xue W."/>
            <person name="Luo G."/>
        </authorList>
    </citation>
    <scope>NUCLEOTIDE SEQUENCE [LARGE SCALE GENOMIC DNA]</scope>
    <source>
        <strain evidence="16 17">OM08-17AT</strain>
    </source>
</reference>
<dbReference type="Proteomes" id="UP000261016">
    <property type="component" value="Unassembled WGS sequence"/>
</dbReference>
<evidence type="ECO:0000256" key="2">
    <source>
        <dbReference type="ARBA" id="ARBA00022448"/>
    </source>
</evidence>
<protein>
    <recommendedName>
        <fullName evidence="11">Nickel import system permease protein NikC</fullName>
    </recommendedName>
</protein>
<evidence type="ECO:0000256" key="3">
    <source>
        <dbReference type="ARBA" id="ARBA00022475"/>
    </source>
</evidence>
<dbReference type="GO" id="GO:0055085">
    <property type="term" value="P:transmembrane transport"/>
    <property type="evidence" value="ECO:0007669"/>
    <property type="project" value="InterPro"/>
</dbReference>
<evidence type="ECO:0000256" key="12">
    <source>
        <dbReference type="RuleBase" id="RU363032"/>
    </source>
</evidence>
<dbReference type="Proteomes" id="UP000481807">
    <property type="component" value="Unassembled WGS sequence"/>
</dbReference>
<evidence type="ECO:0000256" key="10">
    <source>
        <dbReference type="ARBA" id="ARBA00038669"/>
    </source>
</evidence>
<keyword evidence="19" id="KW-1185">Reference proteome</keyword>
<feature type="transmembrane region" description="Helical" evidence="12">
    <location>
        <begin position="190"/>
        <end position="213"/>
    </location>
</feature>
<accession>A0A364UTS0</accession>
<feature type="transmembrane region" description="Helical" evidence="12">
    <location>
        <begin position="12"/>
        <end position="29"/>
    </location>
</feature>
<comment type="similarity">
    <text evidence="9">Belongs to the binding-protein-dependent transport system permease family. OppBC subfamily.</text>
</comment>
<evidence type="ECO:0000313" key="18">
    <source>
        <dbReference type="Proteomes" id="UP000481807"/>
    </source>
</evidence>
<reference evidence="15 18" key="2">
    <citation type="submission" date="2018-08" db="EMBL/GenBank/DDBJ databases">
        <title>Murine metabolic-syndrome-specific gut microbial biobank.</title>
        <authorList>
            <person name="Liu C."/>
        </authorList>
    </citation>
    <scope>NUCLEOTIDE SEQUENCE [LARGE SCALE GENOMIC DNA]</scope>
    <source>
        <strain evidence="15 18">1XD21-27</strain>
    </source>
</reference>